<gene>
    <name evidence="2" type="ORF">S03H2_23294</name>
</gene>
<dbReference type="GO" id="GO:0016805">
    <property type="term" value="F:dipeptidase activity"/>
    <property type="evidence" value="ECO:0007669"/>
    <property type="project" value="InterPro"/>
</dbReference>
<dbReference type="InterPro" id="IPR005322">
    <property type="entry name" value="Peptidase_C69"/>
</dbReference>
<organism evidence="2">
    <name type="scientific">marine sediment metagenome</name>
    <dbReference type="NCBI Taxonomy" id="412755"/>
    <lineage>
        <taxon>unclassified sequences</taxon>
        <taxon>metagenomes</taxon>
        <taxon>ecological metagenomes</taxon>
    </lineage>
</organism>
<proteinExistence type="predicted"/>
<feature type="domain" description="Peptidase C45 hydrolase" evidence="1">
    <location>
        <begin position="14"/>
        <end position="127"/>
    </location>
</feature>
<evidence type="ECO:0000259" key="1">
    <source>
        <dbReference type="Pfam" id="PF03417"/>
    </source>
</evidence>
<dbReference type="AlphaFoldDB" id="X1GR23"/>
<reference evidence="2" key="1">
    <citation type="journal article" date="2014" name="Front. Microbiol.">
        <title>High frequency of phylogenetically diverse reductive dehalogenase-homologous genes in deep subseafloor sedimentary metagenomes.</title>
        <authorList>
            <person name="Kawai M."/>
            <person name="Futagami T."/>
            <person name="Toyoda A."/>
            <person name="Takaki Y."/>
            <person name="Nishi S."/>
            <person name="Hori S."/>
            <person name="Arai W."/>
            <person name="Tsubouchi T."/>
            <person name="Morono Y."/>
            <person name="Uchiyama I."/>
            <person name="Ito T."/>
            <person name="Fujiyama A."/>
            <person name="Inagaki F."/>
            <person name="Takami H."/>
        </authorList>
    </citation>
    <scope>NUCLEOTIDE SEQUENCE</scope>
    <source>
        <strain evidence="2">Expedition CK06-06</strain>
    </source>
</reference>
<dbReference type="GO" id="GO:0070004">
    <property type="term" value="F:cysteine-type exopeptidase activity"/>
    <property type="evidence" value="ECO:0007669"/>
    <property type="project" value="InterPro"/>
</dbReference>
<dbReference type="Gene3D" id="3.60.60.10">
    <property type="entry name" value="Penicillin V Acylase, Chain A"/>
    <property type="match status" value="1"/>
</dbReference>
<dbReference type="PANTHER" id="PTHR12994:SF17">
    <property type="entry name" value="LD30995P"/>
    <property type="match status" value="1"/>
</dbReference>
<dbReference type="InterPro" id="IPR005079">
    <property type="entry name" value="Peptidase_C45_hydrolase"/>
</dbReference>
<sequence>MCDTIVAIGSATEEGFTLFGKNSDREPDEVQNILIVPRKKHNLNETVQCAYLTIPQVPETSRVLFCQPFWMFGAEMGANEYGVVIGNEAIFTREKPDKIGLTGMDLVRLALERSRTARQALEVIIELLEKHGQGGNCGYRFKLKYMNSFLIADKKEAYVLETVKTWWAWKKIKDVWSISNIISLEKDYDSCSEGLIKNAIKKGYCKKREDFNFR</sequence>
<dbReference type="GO" id="GO:0006508">
    <property type="term" value="P:proteolysis"/>
    <property type="evidence" value="ECO:0007669"/>
    <property type="project" value="InterPro"/>
</dbReference>
<dbReference type="PANTHER" id="PTHR12994">
    <property type="entry name" value="SECERNIN"/>
    <property type="match status" value="1"/>
</dbReference>
<dbReference type="Pfam" id="PF03417">
    <property type="entry name" value="AAT"/>
    <property type="match status" value="1"/>
</dbReference>
<evidence type="ECO:0000313" key="2">
    <source>
        <dbReference type="EMBL" id="GAH44039.1"/>
    </source>
</evidence>
<protein>
    <recommendedName>
        <fullName evidence="1">Peptidase C45 hydrolase domain-containing protein</fullName>
    </recommendedName>
</protein>
<accession>X1GR23</accession>
<dbReference type="EMBL" id="BARU01012703">
    <property type="protein sequence ID" value="GAH44039.1"/>
    <property type="molecule type" value="Genomic_DNA"/>
</dbReference>
<name>X1GR23_9ZZZZ</name>
<comment type="caution">
    <text evidence="2">The sequence shown here is derived from an EMBL/GenBank/DDBJ whole genome shotgun (WGS) entry which is preliminary data.</text>
</comment>
<feature type="non-terminal residue" evidence="2">
    <location>
        <position position="214"/>
    </location>
</feature>